<evidence type="ECO:0000313" key="2">
    <source>
        <dbReference type="Proteomes" id="UP000567293"/>
    </source>
</evidence>
<evidence type="ECO:0008006" key="3">
    <source>
        <dbReference type="Google" id="ProtNLM"/>
    </source>
</evidence>
<name>A0A7V8T103_9BACT</name>
<dbReference type="EMBL" id="JACDQQ010002891">
    <property type="protein sequence ID" value="MBA0089237.1"/>
    <property type="molecule type" value="Genomic_DNA"/>
</dbReference>
<protein>
    <recommendedName>
        <fullName evidence="3">Outer membrane protein beta-barrel domain-containing protein</fullName>
    </recommendedName>
</protein>
<organism evidence="1 2">
    <name type="scientific">Candidatus Acidiferrum panamense</name>
    <dbReference type="NCBI Taxonomy" id="2741543"/>
    <lineage>
        <taxon>Bacteria</taxon>
        <taxon>Pseudomonadati</taxon>
        <taxon>Acidobacteriota</taxon>
        <taxon>Terriglobia</taxon>
        <taxon>Candidatus Acidiferrales</taxon>
        <taxon>Candidatus Acidiferrum</taxon>
    </lineage>
</organism>
<dbReference type="AlphaFoldDB" id="A0A7V8T103"/>
<sequence length="102" mass="11407">MGPTIKIRIKGFQPFFEGLVGGAHTNFYQNVRKNCAGCVFASPGDWAFDVMIGGGIDFKVASHLAIRPIEADYFLTRFINNITTGYNNQSNFRYQAGLVFEF</sequence>
<dbReference type="Proteomes" id="UP000567293">
    <property type="component" value="Unassembled WGS sequence"/>
</dbReference>
<evidence type="ECO:0000313" key="1">
    <source>
        <dbReference type="EMBL" id="MBA0089237.1"/>
    </source>
</evidence>
<reference evidence="1" key="1">
    <citation type="submission" date="2020-06" db="EMBL/GenBank/DDBJ databases">
        <title>Legume-microbial interactions unlock mineral nutrients during tropical forest succession.</title>
        <authorList>
            <person name="Epihov D.Z."/>
        </authorList>
    </citation>
    <scope>NUCLEOTIDE SEQUENCE [LARGE SCALE GENOMIC DNA]</scope>
    <source>
        <strain evidence="1">Pan2503</strain>
    </source>
</reference>
<accession>A0A7V8T103</accession>
<keyword evidence="2" id="KW-1185">Reference proteome</keyword>
<comment type="caution">
    <text evidence="1">The sequence shown here is derived from an EMBL/GenBank/DDBJ whole genome shotgun (WGS) entry which is preliminary data.</text>
</comment>
<proteinExistence type="predicted"/>
<gene>
    <name evidence="1" type="ORF">HRJ53_29965</name>
</gene>